<reference evidence="1 2" key="1">
    <citation type="submission" date="2018-10" db="EMBL/GenBank/DDBJ databases">
        <title>Fifty Aureobasidium pullulans genomes reveal a recombining polyextremotolerant generalist.</title>
        <authorList>
            <person name="Gostincar C."/>
            <person name="Turk M."/>
            <person name="Zajc J."/>
            <person name="Gunde-Cimerman N."/>
        </authorList>
    </citation>
    <scope>NUCLEOTIDE SEQUENCE [LARGE SCALE GENOMIC DNA]</scope>
    <source>
        <strain evidence="1 2">EXF-10796</strain>
    </source>
</reference>
<dbReference type="AlphaFoldDB" id="A0AB74IQZ6"/>
<evidence type="ECO:0000313" key="1">
    <source>
        <dbReference type="EMBL" id="THW38877.1"/>
    </source>
</evidence>
<dbReference type="Proteomes" id="UP000309076">
    <property type="component" value="Unassembled WGS sequence"/>
</dbReference>
<evidence type="ECO:0000313" key="2">
    <source>
        <dbReference type="Proteomes" id="UP000309076"/>
    </source>
</evidence>
<sequence length="312" mass="33488">MALGFVDAIGLLGTGLGIIQFGLDNFVPDQKDAQGTIVGIKGGDGAGASNTLVGNLCITSARQTVVSDKSNQGGKISKVYAYNSQNVQLGTAGSQTMAGNADYLTYTVDQDVPGAQGQCGQSWFESQEVAGQLEDGSVYRPSCTWLDGNHDNEIPSAALKFSTYSYGPDTSHVTLDRDACASTIFAADEKEIKGNMAKRSNLQRRARLSWMEQKLVISNISSHSATNLCNSETSWGPDFADSYGMLCDMGTKTLYTLCSKEQIDGCVNISTEQYRNSTNTASVAMQQRSIAKRTVSTAFKTYEQTSVWGDNN</sequence>
<proteinExistence type="predicted"/>
<accession>A0AB74IQZ6</accession>
<gene>
    <name evidence="1" type="ORF">D6D21_07557</name>
</gene>
<comment type="caution">
    <text evidence="1">The sequence shown here is derived from an EMBL/GenBank/DDBJ whole genome shotgun (WGS) entry which is preliminary data.</text>
</comment>
<name>A0AB74IQZ6_AURPU</name>
<dbReference type="EMBL" id="QZAM01000177">
    <property type="protein sequence ID" value="THW38877.1"/>
    <property type="molecule type" value="Genomic_DNA"/>
</dbReference>
<protein>
    <submittedName>
        <fullName evidence="1">Uncharacterized protein</fullName>
    </submittedName>
</protein>
<organism evidence="1 2">
    <name type="scientific">Aureobasidium pullulans</name>
    <name type="common">Black yeast</name>
    <name type="synonym">Pullularia pullulans</name>
    <dbReference type="NCBI Taxonomy" id="5580"/>
    <lineage>
        <taxon>Eukaryota</taxon>
        <taxon>Fungi</taxon>
        <taxon>Dikarya</taxon>
        <taxon>Ascomycota</taxon>
        <taxon>Pezizomycotina</taxon>
        <taxon>Dothideomycetes</taxon>
        <taxon>Dothideomycetidae</taxon>
        <taxon>Dothideales</taxon>
        <taxon>Saccotheciaceae</taxon>
        <taxon>Aureobasidium</taxon>
    </lineage>
</organism>